<dbReference type="EMBL" id="CP033433">
    <property type="protein sequence ID" value="AYQ75767.1"/>
    <property type="molecule type" value="Genomic_DNA"/>
</dbReference>
<sequence>MSFDELLIELQGMKTNAGNPDHVPLEILFNEAFMSGCSSLASFEEFLRKGNFSISTIEDIGGIPEELLDRHVDRETRFANWKSMLDQANAEYAAQQPR</sequence>
<reference evidence="1 2" key="1">
    <citation type="submission" date="2018-10" db="EMBL/GenBank/DDBJ databases">
        <title>Genome Sequence of Cohnella sp.</title>
        <authorList>
            <person name="Srinivasan S."/>
            <person name="Kim M.K."/>
        </authorList>
    </citation>
    <scope>NUCLEOTIDE SEQUENCE [LARGE SCALE GENOMIC DNA]</scope>
    <source>
        <strain evidence="1 2">18JY8-7</strain>
    </source>
</reference>
<gene>
    <name evidence="1" type="ORF">EAV92_21345</name>
</gene>
<protein>
    <submittedName>
        <fullName evidence="1">Uncharacterized protein</fullName>
    </submittedName>
</protein>
<proteinExistence type="predicted"/>
<accession>A0A3G3K6S7</accession>
<keyword evidence="2" id="KW-1185">Reference proteome</keyword>
<dbReference type="KEGG" id="coh:EAV92_21345"/>
<name>A0A3G3K6S7_9BACL</name>
<dbReference type="Proteomes" id="UP000269097">
    <property type="component" value="Chromosome"/>
</dbReference>
<dbReference type="AlphaFoldDB" id="A0A3G3K6S7"/>
<evidence type="ECO:0000313" key="2">
    <source>
        <dbReference type="Proteomes" id="UP000269097"/>
    </source>
</evidence>
<organism evidence="1 2">
    <name type="scientific">Cohnella candidum</name>
    <dbReference type="NCBI Taxonomy" id="2674991"/>
    <lineage>
        <taxon>Bacteria</taxon>
        <taxon>Bacillati</taxon>
        <taxon>Bacillota</taxon>
        <taxon>Bacilli</taxon>
        <taxon>Bacillales</taxon>
        <taxon>Paenibacillaceae</taxon>
        <taxon>Cohnella</taxon>
    </lineage>
</organism>
<evidence type="ECO:0000313" key="1">
    <source>
        <dbReference type="EMBL" id="AYQ75767.1"/>
    </source>
</evidence>